<dbReference type="InterPro" id="IPR043502">
    <property type="entry name" value="DNA/RNA_pol_sf"/>
</dbReference>
<evidence type="ECO:0000256" key="5">
    <source>
        <dbReference type="ARBA" id="ARBA00022801"/>
    </source>
</evidence>
<dbReference type="InterPro" id="IPR001584">
    <property type="entry name" value="Integrase_cat-core"/>
</dbReference>
<dbReference type="GO" id="GO:0016787">
    <property type="term" value="F:hydrolase activity"/>
    <property type="evidence" value="ECO:0007669"/>
    <property type="project" value="UniProtKB-KW"/>
</dbReference>
<keyword evidence="3" id="KW-0540">Nuclease</keyword>
<gene>
    <name evidence="11" type="primary">FGENESH: predicted gene_3.672</name>
    <name evidence="11" type="ORF">BN2166_0022210</name>
</gene>
<dbReference type="InterPro" id="IPR036397">
    <property type="entry name" value="RNaseH_sf"/>
</dbReference>
<dbReference type="CDD" id="cd09274">
    <property type="entry name" value="RNase_HI_RT_Ty3"/>
    <property type="match status" value="1"/>
</dbReference>
<proteinExistence type="predicted"/>
<dbReference type="InterPro" id="IPR041373">
    <property type="entry name" value="RT_RNaseH"/>
</dbReference>
<evidence type="ECO:0000259" key="10">
    <source>
        <dbReference type="PROSITE" id="PS50994"/>
    </source>
</evidence>
<dbReference type="SUPFAM" id="SSF53098">
    <property type="entry name" value="Ribonuclease H-like"/>
    <property type="match status" value="1"/>
</dbReference>
<evidence type="ECO:0000256" key="1">
    <source>
        <dbReference type="ARBA" id="ARBA00022679"/>
    </source>
</evidence>
<dbReference type="PANTHER" id="PTHR37984:SF5">
    <property type="entry name" value="PROTEIN NYNRIN-LIKE"/>
    <property type="match status" value="1"/>
</dbReference>
<dbReference type="CDD" id="cd01647">
    <property type="entry name" value="RT_LTR"/>
    <property type="match status" value="1"/>
</dbReference>
<keyword evidence="7" id="KW-0695">RNA-directed DNA polymerase</keyword>
<keyword evidence="1" id="KW-0808">Transferase</keyword>
<dbReference type="InterPro" id="IPR050951">
    <property type="entry name" value="Retrovirus_Pol_polyprotein"/>
</dbReference>
<organism evidence="11 12">
    <name type="scientific">Rhodotorula toruloides</name>
    <name type="common">Yeast</name>
    <name type="synonym">Rhodosporidium toruloides</name>
    <dbReference type="NCBI Taxonomy" id="5286"/>
    <lineage>
        <taxon>Eukaryota</taxon>
        <taxon>Fungi</taxon>
        <taxon>Dikarya</taxon>
        <taxon>Basidiomycota</taxon>
        <taxon>Pucciniomycotina</taxon>
        <taxon>Microbotryomycetes</taxon>
        <taxon>Sporidiobolales</taxon>
        <taxon>Sporidiobolaceae</taxon>
        <taxon>Rhodotorula</taxon>
    </lineage>
</organism>
<dbReference type="PROSITE" id="PS50994">
    <property type="entry name" value="INTEGRASE"/>
    <property type="match status" value="1"/>
</dbReference>
<feature type="region of interest" description="Disordered" evidence="9">
    <location>
        <begin position="240"/>
        <end position="267"/>
    </location>
</feature>
<dbReference type="GO" id="GO:0005634">
    <property type="term" value="C:nucleus"/>
    <property type="evidence" value="ECO:0007669"/>
    <property type="project" value="UniProtKB-ARBA"/>
</dbReference>
<dbReference type="OMA" id="QHIGTIC"/>
<dbReference type="PANTHER" id="PTHR37984">
    <property type="entry name" value="PROTEIN CBG26694"/>
    <property type="match status" value="1"/>
</dbReference>
<evidence type="ECO:0000256" key="9">
    <source>
        <dbReference type="SAM" id="MobiDB-lite"/>
    </source>
</evidence>
<evidence type="ECO:0000256" key="2">
    <source>
        <dbReference type="ARBA" id="ARBA00022695"/>
    </source>
</evidence>
<dbReference type="InterPro" id="IPR000477">
    <property type="entry name" value="RT_dom"/>
</dbReference>
<dbReference type="Proteomes" id="UP000199069">
    <property type="component" value="Unassembled WGS sequence"/>
</dbReference>
<evidence type="ECO:0000313" key="11">
    <source>
        <dbReference type="EMBL" id="CTR06360.1"/>
    </source>
</evidence>
<dbReference type="Pfam" id="PF17917">
    <property type="entry name" value="RT_RNaseH"/>
    <property type="match status" value="1"/>
</dbReference>
<protein>
    <submittedName>
        <fullName evidence="11">FGENESH: predicted gene_3.672 protein</fullName>
    </submittedName>
</protein>
<dbReference type="Gene3D" id="3.30.420.10">
    <property type="entry name" value="Ribonuclease H-like superfamily/Ribonuclease H"/>
    <property type="match status" value="1"/>
</dbReference>
<dbReference type="SUPFAM" id="SSF56672">
    <property type="entry name" value="DNA/RNA polymerases"/>
    <property type="match status" value="1"/>
</dbReference>
<evidence type="ECO:0000313" key="12">
    <source>
        <dbReference type="Proteomes" id="UP000199069"/>
    </source>
</evidence>
<dbReference type="GO" id="GO:0004519">
    <property type="term" value="F:endonuclease activity"/>
    <property type="evidence" value="ECO:0007669"/>
    <property type="project" value="UniProtKB-KW"/>
</dbReference>
<evidence type="ECO:0000256" key="3">
    <source>
        <dbReference type="ARBA" id="ARBA00022722"/>
    </source>
</evidence>
<dbReference type="GO" id="GO:0003964">
    <property type="term" value="F:RNA-directed DNA polymerase activity"/>
    <property type="evidence" value="ECO:0007669"/>
    <property type="project" value="UniProtKB-KW"/>
</dbReference>
<evidence type="ECO:0000256" key="8">
    <source>
        <dbReference type="ARBA" id="ARBA00023268"/>
    </source>
</evidence>
<dbReference type="GO" id="GO:0003723">
    <property type="term" value="F:RNA binding"/>
    <property type="evidence" value="ECO:0007669"/>
    <property type="project" value="UniProtKB-KW"/>
</dbReference>
<dbReference type="EMBL" id="CWKI01000003">
    <property type="protein sequence ID" value="CTR06360.1"/>
    <property type="molecule type" value="Genomic_DNA"/>
</dbReference>
<dbReference type="InterPro" id="IPR041588">
    <property type="entry name" value="Integrase_H2C2"/>
</dbReference>
<keyword evidence="8" id="KW-0511">Multifunctional enzyme</keyword>
<keyword evidence="6" id="KW-0694">RNA-binding</keyword>
<dbReference type="Gene3D" id="1.10.340.70">
    <property type="match status" value="1"/>
</dbReference>
<dbReference type="InterPro" id="IPR043128">
    <property type="entry name" value="Rev_trsase/Diguanyl_cyclase"/>
</dbReference>
<keyword evidence="12" id="KW-1185">Reference proteome</keyword>
<keyword evidence="2" id="KW-0548">Nucleotidyltransferase</keyword>
<evidence type="ECO:0000256" key="6">
    <source>
        <dbReference type="ARBA" id="ARBA00022884"/>
    </source>
</evidence>
<name>A0A0K3CCU5_RHOTO</name>
<evidence type="ECO:0000256" key="4">
    <source>
        <dbReference type="ARBA" id="ARBA00022759"/>
    </source>
</evidence>
<reference evidence="11 12" key="1">
    <citation type="submission" date="2015-07" db="EMBL/GenBank/DDBJ databases">
        <authorList>
            <person name="Cajimat M.N.B."/>
            <person name="Milazzo M.L."/>
            <person name="Fulhorst C.F."/>
        </authorList>
    </citation>
    <scope>NUCLEOTIDE SEQUENCE [LARGE SCALE GENOMIC DNA]</scope>
    <source>
        <strain evidence="11">Single colony</strain>
    </source>
</reference>
<accession>A0A0K3CCU5</accession>
<keyword evidence="5" id="KW-0378">Hydrolase</keyword>
<keyword evidence="4" id="KW-0255">Endonuclease</keyword>
<dbReference type="Pfam" id="PF00078">
    <property type="entry name" value="RVT_1"/>
    <property type="match status" value="1"/>
</dbReference>
<dbReference type="Gene3D" id="3.30.70.270">
    <property type="match status" value="2"/>
</dbReference>
<sequence>METLIARVQAPTDEEREMAERNTRVMADFAAVFGLPALTKNYLERTMTRRRIKLVDTARTHNQRGSNVPRVWRERWKKMLDEHIAAVKDRTPLPVPDVVLADAAPARDWGKIDLRNAFFQTPMHPETCRRRQSGRLGVSSVDGHAAGPLQRPATHQARVNEALRHLIRVCCQVFVDDVIIYPSLLEEHERNVRLVLEATRKAGLYCSRKKTELSTLQAEFLGHILPHEGIEADPSKIGKVRNWSRPANSPGSTRLPRTRPIPRKFSPSPAHHTAVLTPLMWKGFVDVCGSWGEREEKAFETIKRIVTSLPVLCPVDQESDESIWLMTDALKVGIGAVLLQGKDWRTVHPCGELLAVVAAMKAWRLDLLGIKFRVLTDHDTLKHFKSQLTLSERQARWTETLADYDYDLAYIPDKQNAVADSLSRFSFSDQPVVAVCGLSTVSLHSSCVERAAEGYKEDAFCVQLEQDLASSPGISKKDGLLYFEEDRLIVPKVSERREALLHDAHDALGHFGARKTLHGLSQSFYWPRMTKDVLHPLPVPPRLFTDVALDFVGPLPTSNGRAMLLTITDRLSGYKRLIACRSKYGAKDVANVVFDEWICFFGAPQRLVSDRDKLFKDWTSRHSTVEYAIDCTKDDSTGLSPFEVVLGFQPSSSPSGVKSALPTSSGASGLASSGSRTLAMLSAAKMHSHNARAAKTFARWDGPYEVVECFPDASTYRLNLPFADRRHPVFHTSKIQFYHGNDVDDFLARAPPRPEPMDVEGEEECVVEAIVDEKGTGRSKR</sequence>
<evidence type="ECO:0000256" key="7">
    <source>
        <dbReference type="ARBA" id="ARBA00022918"/>
    </source>
</evidence>
<dbReference type="InterPro" id="IPR012337">
    <property type="entry name" value="RNaseH-like_sf"/>
</dbReference>
<dbReference type="STRING" id="5286.A0A0K3CCU5"/>
<dbReference type="Pfam" id="PF17921">
    <property type="entry name" value="Integrase_H2C2"/>
    <property type="match status" value="1"/>
</dbReference>
<dbReference type="GO" id="GO:0015074">
    <property type="term" value="P:DNA integration"/>
    <property type="evidence" value="ECO:0007669"/>
    <property type="project" value="InterPro"/>
</dbReference>
<dbReference type="AlphaFoldDB" id="A0A0K3CCU5"/>
<dbReference type="InterPro" id="IPR041577">
    <property type="entry name" value="RT_RNaseH_2"/>
</dbReference>
<feature type="domain" description="Integrase catalytic" evidence="10">
    <location>
        <begin position="537"/>
        <end position="742"/>
    </location>
</feature>
<dbReference type="Pfam" id="PF17919">
    <property type="entry name" value="RT_RNaseH_2"/>
    <property type="match status" value="1"/>
</dbReference>